<dbReference type="PANTHER" id="PTHR10543">
    <property type="entry name" value="BETA-CAROTENE DIOXYGENASE"/>
    <property type="match status" value="1"/>
</dbReference>
<keyword evidence="5" id="KW-0560">Oxidoreductase</keyword>
<dbReference type="Proteomes" id="UP000054498">
    <property type="component" value="Unassembled WGS sequence"/>
</dbReference>
<evidence type="ECO:0000256" key="2">
    <source>
        <dbReference type="ARBA" id="ARBA00022723"/>
    </source>
</evidence>
<name>A0A0D2LW16_9CHLO</name>
<dbReference type="GO" id="GO:0046872">
    <property type="term" value="F:metal ion binding"/>
    <property type="evidence" value="ECO:0007669"/>
    <property type="project" value="UniProtKB-KW"/>
</dbReference>
<evidence type="ECO:0000313" key="6">
    <source>
        <dbReference type="Proteomes" id="UP000054498"/>
    </source>
</evidence>
<keyword evidence="6" id="KW-1185">Reference proteome</keyword>
<evidence type="ECO:0000313" key="5">
    <source>
        <dbReference type="EMBL" id="KIY95659.1"/>
    </source>
</evidence>
<protein>
    <submittedName>
        <fullName evidence="5">Lignostilbene-alpha,beta-dioxygenase</fullName>
        <ecNumber evidence="5">1.13.11.43</ecNumber>
    </submittedName>
</protein>
<dbReference type="Pfam" id="PF03055">
    <property type="entry name" value="RPE65"/>
    <property type="match status" value="1"/>
</dbReference>
<proteinExistence type="inferred from homology"/>
<dbReference type="GO" id="GO:0050054">
    <property type="term" value="F:lignostilbene alpha beta-dioxygenase activity"/>
    <property type="evidence" value="ECO:0007669"/>
    <property type="project" value="UniProtKB-EC"/>
</dbReference>
<dbReference type="InterPro" id="IPR004294">
    <property type="entry name" value="Carotenoid_Oase"/>
</dbReference>
<dbReference type="PANTHER" id="PTHR10543:SF138">
    <property type="entry name" value="CAROTENOID OXYGENASE"/>
    <property type="match status" value="1"/>
</dbReference>
<evidence type="ECO:0000256" key="1">
    <source>
        <dbReference type="ARBA" id="ARBA00006787"/>
    </source>
</evidence>
<dbReference type="AlphaFoldDB" id="A0A0D2LW16"/>
<reference evidence="5 6" key="1">
    <citation type="journal article" date="2013" name="BMC Genomics">
        <title>Reconstruction of the lipid metabolism for the microalga Monoraphidium neglectum from its genome sequence reveals characteristics suitable for biofuel production.</title>
        <authorList>
            <person name="Bogen C."/>
            <person name="Al-Dilaimi A."/>
            <person name="Albersmeier A."/>
            <person name="Wichmann J."/>
            <person name="Grundmann M."/>
            <person name="Rupp O."/>
            <person name="Lauersen K.J."/>
            <person name="Blifernez-Klassen O."/>
            <person name="Kalinowski J."/>
            <person name="Goesmann A."/>
            <person name="Mussgnug J.H."/>
            <person name="Kruse O."/>
        </authorList>
    </citation>
    <scope>NUCLEOTIDE SEQUENCE [LARGE SCALE GENOMIC DNA]</scope>
    <source>
        <strain evidence="5 6">SAG 48.87</strain>
    </source>
</reference>
<comment type="similarity">
    <text evidence="1">Belongs to the carotenoid oxygenase family.</text>
</comment>
<dbReference type="EC" id="1.13.11.43" evidence="5"/>
<dbReference type="GeneID" id="25729651"/>
<feature type="binding site" evidence="4">
    <location>
        <position position="298"/>
    </location>
    <ligand>
        <name>Fe cation</name>
        <dbReference type="ChEBI" id="CHEBI:24875"/>
        <note>catalytic</note>
    </ligand>
</feature>
<keyword evidence="3 4" id="KW-0408">Iron</keyword>
<dbReference type="GO" id="GO:0010436">
    <property type="term" value="F:carotenoid dioxygenase activity"/>
    <property type="evidence" value="ECO:0007669"/>
    <property type="project" value="TreeGrafter"/>
</dbReference>
<organism evidence="5 6">
    <name type="scientific">Monoraphidium neglectum</name>
    <dbReference type="NCBI Taxonomy" id="145388"/>
    <lineage>
        <taxon>Eukaryota</taxon>
        <taxon>Viridiplantae</taxon>
        <taxon>Chlorophyta</taxon>
        <taxon>core chlorophytes</taxon>
        <taxon>Chlorophyceae</taxon>
        <taxon>CS clade</taxon>
        <taxon>Sphaeropleales</taxon>
        <taxon>Selenastraceae</taxon>
        <taxon>Monoraphidium</taxon>
    </lineage>
</organism>
<feature type="binding site" evidence="4">
    <location>
        <position position="373"/>
    </location>
    <ligand>
        <name>Fe cation</name>
        <dbReference type="ChEBI" id="CHEBI:24875"/>
        <note>catalytic</note>
    </ligand>
</feature>
<dbReference type="STRING" id="145388.A0A0D2LW16"/>
<dbReference type="OrthoDB" id="1069523at2759"/>
<accession>A0A0D2LW16</accession>
<sequence length="391" mass="42304">MVAVSSMRVGGPVAPRTLAATAETISDVQSLYQSLLYEYDYEVEQAWGKRGPGFSSDGRPQRWAALLEAGRGSLWLGRPGAGRAHVEGTIPSDLVGTYVRNGPGLQVNSGKTKRHTFDGDGMLLQFTFPGGEGGRVRFKNKFVRTKGFLEEQAAGRPTLRTAFTRGSVDGNPFFNPFDFNLKNCANTGVLAWAGKLLALYESGLPHELDPRTLETVGESTVGGQLETPVLAAHYRVAPRRGGDGNGDGGGVRDWVAFSANTGLSGTELIFYEFEEGSGKLRHSPTRAVLPGTRMALVHDIAVTQDYYVAHVGPLEFSGAKFVTEYFTSRCSIAECLQYTPDKPSKIWLVPRPTGTAAGQEPRVIEAPATFVFHHANAFQSTTQDGRQTLTL</sequence>
<comment type="cofactor">
    <cofactor evidence="4">
        <name>Fe(2+)</name>
        <dbReference type="ChEBI" id="CHEBI:29033"/>
    </cofactor>
    <text evidence="4">Binds 1 Fe(2+) ion per subunit.</text>
</comment>
<dbReference type="KEGG" id="mng:MNEG_12302"/>
<dbReference type="GO" id="GO:0016121">
    <property type="term" value="P:carotene catabolic process"/>
    <property type="evidence" value="ECO:0007669"/>
    <property type="project" value="TreeGrafter"/>
</dbReference>
<keyword evidence="2 4" id="KW-0479">Metal-binding</keyword>
<gene>
    <name evidence="5" type="ORF">MNEG_12302</name>
</gene>
<keyword evidence="5" id="KW-0223">Dioxygenase</keyword>
<evidence type="ECO:0000256" key="4">
    <source>
        <dbReference type="PIRSR" id="PIRSR604294-1"/>
    </source>
</evidence>
<dbReference type="RefSeq" id="XP_013894679.1">
    <property type="nucleotide sequence ID" value="XM_014039225.1"/>
</dbReference>
<feature type="binding site" evidence="4">
    <location>
        <position position="233"/>
    </location>
    <ligand>
        <name>Fe cation</name>
        <dbReference type="ChEBI" id="CHEBI:24875"/>
        <note>catalytic</note>
    </ligand>
</feature>
<evidence type="ECO:0000256" key="3">
    <source>
        <dbReference type="ARBA" id="ARBA00023004"/>
    </source>
</evidence>
<dbReference type="EMBL" id="KK103394">
    <property type="protein sequence ID" value="KIY95659.1"/>
    <property type="molecule type" value="Genomic_DNA"/>
</dbReference>